<comment type="subcellular location">
    <subcellularLocation>
        <location evidence="7">Membrane</location>
        <topology evidence="7">Single-pass type I membrane protein</topology>
    </subcellularLocation>
</comment>
<proteinExistence type="predicted"/>
<dbReference type="PROSITE" id="PS00022">
    <property type="entry name" value="EGF_1"/>
    <property type="match status" value="1"/>
</dbReference>
<evidence type="ECO:0000256" key="7">
    <source>
        <dbReference type="RuleBase" id="RU280815"/>
    </source>
</evidence>
<keyword evidence="7" id="KW-0812">Transmembrane</keyword>
<evidence type="ECO:0000256" key="5">
    <source>
        <dbReference type="PROSITE-ProRule" id="PRU00076"/>
    </source>
</evidence>
<reference evidence="12" key="1">
    <citation type="submission" date="2017-02" db="UniProtKB">
        <authorList>
            <consortium name="WormBaseParasite"/>
        </authorList>
    </citation>
    <scope>IDENTIFICATION</scope>
</reference>
<dbReference type="Proteomes" id="UP000267096">
    <property type="component" value="Unassembled WGS sequence"/>
</dbReference>
<comment type="caution">
    <text evidence="5">Lacks conserved residue(s) required for the propagation of feature annotation.</text>
</comment>
<evidence type="ECO:0000256" key="2">
    <source>
        <dbReference type="ARBA" id="ARBA00022536"/>
    </source>
</evidence>
<reference evidence="10 11" key="2">
    <citation type="submission" date="2018-11" db="EMBL/GenBank/DDBJ databases">
        <authorList>
            <consortium name="Pathogen Informatics"/>
        </authorList>
    </citation>
    <scope>NUCLEOTIDE SEQUENCE [LARGE SCALE GENOMIC DNA]</scope>
</reference>
<evidence type="ECO:0000256" key="1">
    <source>
        <dbReference type="ARBA" id="ARBA00022473"/>
    </source>
</evidence>
<keyword evidence="7" id="KW-1133">Transmembrane helix</keyword>
<evidence type="ECO:0000256" key="3">
    <source>
        <dbReference type="ARBA" id="ARBA00022737"/>
    </source>
</evidence>
<comment type="function">
    <text evidence="7">Putative Notch ligand involved in the mediation of Notch signaling.</text>
</comment>
<evidence type="ECO:0000313" key="10">
    <source>
        <dbReference type="EMBL" id="VDK71171.1"/>
    </source>
</evidence>
<dbReference type="PROSITE" id="PS50026">
    <property type="entry name" value="EGF_3"/>
    <property type="match status" value="1"/>
</dbReference>
<organism evidence="12">
    <name type="scientific">Anisakis simplex</name>
    <name type="common">Herring worm</name>
    <dbReference type="NCBI Taxonomy" id="6269"/>
    <lineage>
        <taxon>Eukaryota</taxon>
        <taxon>Metazoa</taxon>
        <taxon>Ecdysozoa</taxon>
        <taxon>Nematoda</taxon>
        <taxon>Chromadorea</taxon>
        <taxon>Rhabditida</taxon>
        <taxon>Spirurina</taxon>
        <taxon>Ascaridomorpha</taxon>
        <taxon>Ascaridoidea</taxon>
        <taxon>Anisakidae</taxon>
        <taxon>Anisakis</taxon>
        <taxon>Anisakis simplex complex</taxon>
    </lineage>
</organism>
<evidence type="ECO:0000313" key="12">
    <source>
        <dbReference type="WBParaSite" id="ASIM_0002027701-mRNA-1"/>
    </source>
</evidence>
<dbReference type="Pfam" id="PF21795">
    <property type="entry name" value="JAG1-like_EGF2"/>
    <property type="match status" value="1"/>
</dbReference>
<evidence type="ECO:0000313" key="11">
    <source>
        <dbReference type="Proteomes" id="UP000267096"/>
    </source>
</evidence>
<dbReference type="Gene3D" id="2.10.25.10">
    <property type="entry name" value="Laminin"/>
    <property type="match status" value="1"/>
</dbReference>
<keyword evidence="4 5" id="KW-1015">Disulfide bond</keyword>
<dbReference type="Pfam" id="PF01414">
    <property type="entry name" value="DSL"/>
    <property type="match status" value="1"/>
</dbReference>
<feature type="disulfide bond" evidence="6">
    <location>
        <begin position="56"/>
        <end position="65"/>
    </location>
</feature>
<dbReference type="SMART" id="SM00181">
    <property type="entry name" value="EGF"/>
    <property type="match status" value="3"/>
</dbReference>
<evidence type="ECO:0000259" key="9">
    <source>
        <dbReference type="PROSITE" id="PS51051"/>
    </source>
</evidence>
<sequence length="197" mass="22203">MLQNVSITVEVRHRVNKTVIVRSERFVKLSPASNESLQVDERTSDTRIVYKAWIECDKFYYGPGCAKFCQANDANFHFYCSSEGERLCENGWSGPNCDDPVCPNGCGNGTCIAPGVCRCRRGWQGVTCSQCQVLEGCKHGYCADANQCICEKNWGGTFCDRLDIVGYSLCDNSCYLIRLFQLLRSVTTFFTVWQSMK</sequence>
<evidence type="ECO:0000259" key="8">
    <source>
        <dbReference type="PROSITE" id="PS50026"/>
    </source>
</evidence>
<dbReference type="InterPro" id="IPR001774">
    <property type="entry name" value="DSL"/>
</dbReference>
<dbReference type="Gene3D" id="2.10.25.140">
    <property type="match status" value="1"/>
</dbReference>
<evidence type="ECO:0000256" key="6">
    <source>
        <dbReference type="PROSITE-ProRule" id="PRU00377"/>
    </source>
</evidence>
<dbReference type="InterPro" id="IPR000742">
    <property type="entry name" value="EGF"/>
</dbReference>
<protein>
    <recommendedName>
        <fullName evidence="7">Delta-like protein</fullName>
    </recommendedName>
</protein>
<evidence type="ECO:0000256" key="4">
    <source>
        <dbReference type="ARBA" id="ARBA00023157"/>
    </source>
</evidence>
<dbReference type="GO" id="GO:0007154">
    <property type="term" value="P:cell communication"/>
    <property type="evidence" value="ECO:0007669"/>
    <property type="project" value="InterPro"/>
</dbReference>
<keyword evidence="7" id="KW-0472">Membrane</keyword>
<name>A0A0M3KH13_ANISI</name>
<keyword evidence="7" id="KW-0732">Signal</keyword>
<keyword evidence="2 5" id="KW-0245">EGF-like domain</keyword>
<dbReference type="WBParaSite" id="ASIM_0002027701-mRNA-1">
    <property type="protein sequence ID" value="ASIM_0002027701-mRNA-1"/>
    <property type="gene ID" value="ASIM_0002027701"/>
</dbReference>
<feature type="domain" description="DSL" evidence="9">
    <location>
        <begin position="54"/>
        <end position="97"/>
    </location>
</feature>
<dbReference type="AlphaFoldDB" id="A0A0M3KH13"/>
<feature type="disulfide bond" evidence="6">
    <location>
        <begin position="88"/>
        <end position="97"/>
    </location>
</feature>
<dbReference type="OrthoDB" id="5813299at2759"/>
<keyword evidence="1 7" id="KW-0217">Developmental protein</keyword>
<keyword evidence="11" id="KW-1185">Reference proteome</keyword>
<gene>
    <name evidence="10" type="ORF">ASIM_LOCUS19661</name>
</gene>
<dbReference type="PROSITE" id="PS51051">
    <property type="entry name" value="DSL"/>
    <property type="match status" value="1"/>
</dbReference>
<accession>A0A0M3KH13</accession>
<dbReference type="GO" id="GO:0016020">
    <property type="term" value="C:membrane"/>
    <property type="evidence" value="ECO:0007669"/>
    <property type="project" value="UniProtKB-SubCell"/>
</dbReference>
<dbReference type="SMART" id="SM00051">
    <property type="entry name" value="DSL"/>
    <property type="match status" value="1"/>
</dbReference>
<feature type="domain" description="EGF-like" evidence="8">
    <location>
        <begin position="98"/>
        <end position="129"/>
    </location>
</feature>
<dbReference type="EMBL" id="UYRR01037701">
    <property type="protein sequence ID" value="VDK71171.1"/>
    <property type="molecule type" value="Genomic_DNA"/>
</dbReference>
<keyword evidence="3 7" id="KW-0677">Repeat</keyword>
<feature type="disulfide bond" evidence="5">
    <location>
        <begin position="119"/>
        <end position="128"/>
    </location>
</feature>